<evidence type="ECO:0000313" key="2">
    <source>
        <dbReference type="Proteomes" id="UP000295627"/>
    </source>
</evidence>
<sequence>MNRPTVLELAESRGFAIDSSLDTLASVSCDVVLHDFYPSSRRAVFADLLRIQQQMRNHQQWKAITA</sequence>
<dbReference type="EMBL" id="RXLR01000006">
    <property type="protein sequence ID" value="TDH25371.1"/>
    <property type="molecule type" value="Genomic_DNA"/>
</dbReference>
<organism evidence="1 2">
    <name type="scientific">Mycobacteroides franklinii</name>
    <dbReference type="NCBI Taxonomy" id="948102"/>
    <lineage>
        <taxon>Bacteria</taxon>
        <taxon>Bacillati</taxon>
        <taxon>Actinomycetota</taxon>
        <taxon>Actinomycetes</taxon>
        <taxon>Mycobacteriales</taxon>
        <taxon>Mycobacteriaceae</taxon>
        <taxon>Mycobacteroides</taxon>
    </lineage>
</organism>
<accession>A0A4R5PH94</accession>
<proteinExistence type="predicted"/>
<dbReference type="Proteomes" id="UP000295627">
    <property type="component" value="Unassembled WGS sequence"/>
</dbReference>
<name>A0A4R5PH94_9MYCO</name>
<protein>
    <submittedName>
        <fullName evidence="1">Uncharacterized protein</fullName>
    </submittedName>
</protein>
<evidence type="ECO:0000313" key="1">
    <source>
        <dbReference type="EMBL" id="TDH25371.1"/>
    </source>
</evidence>
<dbReference type="RefSeq" id="WP_078336082.1">
    <property type="nucleotide sequence ID" value="NZ_MAFQ01000015.1"/>
</dbReference>
<dbReference type="AlphaFoldDB" id="A0A4R5PH94"/>
<comment type="caution">
    <text evidence="1">The sequence shown here is derived from an EMBL/GenBank/DDBJ whole genome shotgun (WGS) entry which is preliminary data.</text>
</comment>
<gene>
    <name evidence="1" type="ORF">EJ571_01825</name>
</gene>
<reference evidence="1 2" key="1">
    <citation type="journal article" date="2019" name="Sci. Rep.">
        <title>Extended insight into the Mycobacterium chelonae-abscessus complex through whole genome sequencing of Mycobacterium salmoniphilum outbreak and Mycobacterium salmoniphilum-like strains.</title>
        <authorList>
            <person name="Behra P.R.K."/>
            <person name="Das S."/>
            <person name="Pettersson B.M.F."/>
            <person name="Shirreff L."/>
            <person name="DuCote T."/>
            <person name="Jacobsson K.G."/>
            <person name="Ennis D.G."/>
            <person name="Kirsebom L.A."/>
        </authorList>
    </citation>
    <scope>NUCLEOTIDE SEQUENCE [LARGE SCALE GENOMIC DNA]</scope>
    <source>
        <strain evidence="1 2">DSM 45524</strain>
    </source>
</reference>